<name>A0ABW5FIZ6_9BACL</name>
<dbReference type="Proteomes" id="UP001597448">
    <property type="component" value="Unassembled WGS sequence"/>
</dbReference>
<dbReference type="CDD" id="cd04333">
    <property type="entry name" value="ProX_deacylase"/>
    <property type="match status" value="1"/>
</dbReference>
<organism evidence="2 3">
    <name type="scientific">Paenibacillus rhizoplanae</name>
    <dbReference type="NCBI Taxonomy" id="1917181"/>
    <lineage>
        <taxon>Bacteria</taxon>
        <taxon>Bacillati</taxon>
        <taxon>Bacillota</taxon>
        <taxon>Bacilli</taxon>
        <taxon>Bacillales</taxon>
        <taxon>Paenibacillaceae</taxon>
        <taxon>Paenibacillus</taxon>
    </lineage>
</organism>
<dbReference type="Gene3D" id="3.90.960.10">
    <property type="entry name" value="YbaK/aminoacyl-tRNA synthetase-associated domain"/>
    <property type="match status" value="1"/>
</dbReference>
<accession>A0ABW5FIZ6</accession>
<sequence length="159" mass="17025">MESLHNEGSRRVQAALTEGGYPNKVVKLSDNAHTAQAAADSLGCDVAQIAKSIVFRLKEIDSPLLVIASGINRVNEKKIAAVLDRRVGKADADFVREKTGFVIGGVSPIGHIQPVQTIVDEDLFQYKTLWAAAGHPKTVFEVTAEQLVAMTGGQVMSIT</sequence>
<dbReference type="RefSeq" id="WP_209994122.1">
    <property type="nucleotide sequence ID" value="NZ_JBHSVQ010000001.1"/>
</dbReference>
<dbReference type="SUPFAM" id="SSF55826">
    <property type="entry name" value="YbaK/ProRS associated domain"/>
    <property type="match status" value="1"/>
</dbReference>
<feature type="domain" description="YbaK/aminoacyl-tRNA synthetase-associated" evidence="1">
    <location>
        <begin position="31"/>
        <end position="148"/>
    </location>
</feature>
<reference evidence="3" key="1">
    <citation type="journal article" date="2019" name="Int. J. Syst. Evol. Microbiol.">
        <title>The Global Catalogue of Microorganisms (GCM) 10K type strain sequencing project: providing services to taxonomists for standard genome sequencing and annotation.</title>
        <authorList>
            <consortium name="The Broad Institute Genomics Platform"/>
            <consortium name="The Broad Institute Genome Sequencing Center for Infectious Disease"/>
            <person name="Wu L."/>
            <person name="Ma J."/>
        </authorList>
    </citation>
    <scope>NUCLEOTIDE SEQUENCE [LARGE SCALE GENOMIC DNA]</scope>
    <source>
        <strain evidence="3">CCM 8725</strain>
    </source>
</reference>
<dbReference type="Pfam" id="PF04073">
    <property type="entry name" value="tRNA_edit"/>
    <property type="match status" value="1"/>
</dbReference>
<proteinExistence type="predicted"/>
<protein>
    <submittedName>
        <fullName evidence="2">YbaK/EbsC family protein</fullName>
    </submittedName>
</protein>
<gene>
    <name evidence="2" type="ORF">ACFSX3_30185</name>
</gene>
<dbReference type="InterPro" id="IPR036754">
    <property type="entry name" value="YbaK/aa-tRNA-synt-asso_dom_sf"/>
</dbReference>
<dbReference type="PANTHER" id="PTHR30411">
    <property type="entry name" value="CYTOPLASMIC PROTEIN"/>
    <property type="match status" value="1"/>
</dbReference>
<dbReference type="InterPro" id="IPR007214">
    <property type="entry name" value="YbaK/aa-tRNA-synth-assoc-dom"/>
</dbReference>
<evidence type="ECO:0000313" key="2">
    <source>
        <dbReference type="EMBL" id="MFD2414132.1"/>
    </source>
</evidence>
<evidence type="ECO:0000313" key="3">
    <source>
        <dbReference type="Proteomes" id="UP001597448"/>
    </source>
</evidence>
<comment type="caution">
    <text evidence="2">The sequence shown here is derived from an EMBL/GenBank/DDBJ whole genome shotgun (WGS) entry which is preliminary data.</text>
</comment>
<evidence type="ECO:0000259" key="1">
    <source>
        <dbReference type="Pfam" id="PF04073"/>
    </source>
</evidence>
<dbReference type="EMBL" id="JBHUKY010000081">
    <property type="protein sequence ID" value="MFD2414132.1"/>
    <property type="molecule type" value="Genomic_DNA"/>
</dbReference>
<keyword evidence="3" id="KW-1185">Reference proteome</keyword>
<dbReference type="PANTHER" id="PTHR30411:SF1">
    <property type="entry name" value="CYTOPLASMIC PROTEIN"/>
    <property type="match status" value="1"/>
</dbReference>